<dbReference type="AlphaFoldDB" id="A0A2Z2J9U1"/>
<gene>
    <name evidence="2" type="ORF">CBE89_11400</name>
</gene>
<reference evidence="2 3" key="1">
    <citation type="submission" date="2017-05" db="EMBL/GenBank/DDBJ databases">
        <title>Complete genome sequence of Corynebacterium striatum KC-Na-1 isolated from Neophocaena asiaeorientalis in Korea.</title>
        <authorList>
            <person name="Kim J.H."/>
            <person name="Lee K."/>
        </authorList>
    </citation>
    <scope>NUCLEOTIDE SEQUENCE [LARGE SCALE GENOMIC DNA]</scope>
    <source>
        <strain evidence="2 3">KC-Na-01</strain>
    </source>
</reference>
<feature type="compositionally biased region" description="Polar residues" evidence="1">
    <location>
        <begin position="69"/>
        <end position="90"/>
    </location>
</feature>
<feature type="compositionally biased region" description="Basic and acidic residues" evidence="1">
    <location>
        <begin position="36"/>
        <end position="45"/>
    </location>
</feature>
<dbReference type="Proteomes" id="UP000250197">
    <property type="component" value="Chromosome"/>
</dbReference>
<accession>A0A2Z2J9U1</accession>
<sequence length="104" mass="11562">MAPVNDEFAEFARGFRERTAARLLEFEKAMAKAQDELEKSAEKATARAHMAKQSPQSQAERRHLGQGQVGQNPAAQRYIGTSGQVSSYSRKGNRQVKSVLRRGN</sequence>
<dbReference type="KEGG" id="cstr:CBE89_11400"/>
<evidence type="ECO:0000313" key="2">
    <source>
        <dbReference type="EMBL" id="ART22028.1"/>
    </source>
</evidence>
<organism evidence="2 3">
    <name type="scientific">Corynebacterium striatum</name>
    <dbReference type="NCBI Taxonomy" id="43770"/>
    <lineage>
        <taxon>Bacteria</taxon>
        <taxon>Bacillati</taxon>
        <taxon>Actinomycetota</taxon>
        <taxon>Actinomycetes</taxon>
        <taxon>Mycobacteriales</taxon>
        <taxon>Corynebacteriaceae</taxon>
        <taxon>Corynebacterium</taxon>
    </lineage>
</organism>
<feature type="compositionally biased region" description="Basic residues" evidence="1">
    <location>
        <begin position="91"/>
        <end position="104"/>
    </location>
</feature>
<feature type="region of interest" description="Disordered" evidence="1">
    <location>
        <begin position="36"/>
        <end position="104"/>
    </location>
</feature>
<name>A0A2Z2J9U1_CORST</name>
<evidence type="ECO:0000256" key="1">
    <source>
        <dbReference type="SAM" id="MobiDB-lite"/>
    </source>
</evidence>
<evidence type="ECO:0000313" key="3">
    <source>
        <dbReference type="Proteomes" id="UP000250197"/>
    </source>
</evidence>
<dbReference type="EMBL" id="CP021252">
    <property type="protein sequence ID" value="ART22028.1"/>
    <property type="molecule type" value="Genomic_DNA"/>
</dbReference>
<proteinExistence type="predicted"/>
<protein>
    <submittedName>
        <fullName evidence="2">Uncharacterized protein</fullName>
    </submittedName>
</protein>
<dbReference type="RefSeq" id="WP_086892048.1">
    <property type="nucleotide sequence ID" value="NZ_CP021252.1"/>
</dbReference>